<keyword evidence="4" id="KW-1133">Transmembrane helix</keyword>
<reference evidence="6 7" key="1">
    <citation type="submission" date="2022-12" db="EMBL/GenBank/DDBJ databases">
        <title>Sphingomonas abieness sp. nov., an endophytic bacterium isolated from Abies koreana.</title>
        <authorList>
            <person name="Jiang L."/>
            <person name="Lee J."/>
        </authorList>
    </citation>
    <scope>NUCLEOTIDE SEQUENCE [LARGE SCALE GENOMIC DNA]</scope>
    <source>
        <strain evidence="7">PAMB 00755</strain>
    </source>
</reference>
<protein>
    <submittedName>
        <fullName evidence="6">Lysophospholipid acyltransferase family protein</fullName>
    </submittedName>
</protein>
<dbReference type="GO" id="GO:0016746">
    <property type="term" value="F:acyltransferase activity"/>
    <property type="evidence" value="ECO:0007669"/>
    <property type="project" value="UniProtKB-KW"/>
</dbReference>
<dbReference type="Proteomes" id="UP001210865">
    <property type="component" value="Chromosome"/>
</dbReference>
<dbReference type="Pfam" id="PF01553">
    <property type="entry name" value="Acyltransferase"/>
    <property type="match status" value="1"/>
</dbReference>
<dbReference type="CDD" id="cd07989">
    <property type="entry name" value="LPLAT_AGPAT-like"/>
    <property type="match status" value="1"/>
</dbReference>
<feature type="domain" description="Phospholipid/glycerol acyltransferase" evidence="5">
    <location>
        <begin position="69"/>
        <end position="183"/>
    </location>
</feature>
<name>A0ABY7NMA1_9SPHN</name>
<comment type="pathway">
    <text evidence="1">Lipid metabolism.</text>
</comment>
<feature type="transmembrane region" description="Helical" evidence="4">
    <location>
        <begin position="6"/>
        <end position="30"/>
    </location>
</feature>
<gene>
    <name evidence="6" type="ORF">PBT88_00450</name>
</gene>
<dbReference type="InterPro" id="IPR002123">
    <property type="entry name" value="Plipid/glycerol_acylTrfase"/>
</dbReference>
<keyword evidence="2" id="KW-0808">Transferase</keyword>
<accession>A0ABY7NMA1</accession>
<evidence type="ECO:0000256" key="4">
    <source>
        <dbReference type="SAM" id="Phobius"/>
    </source>
</evidence>
<dbReference type="RefSeq" id="WP_270077303.1">
    <property type="nucleotide sequence ID" value="NZ_CP115174.1"/>
</dbReference>
<evidence type="ECO:0000313" key="6">
    <source>
        <dbReference type="EMBL" id="WBO22661.1"/>
    </source>
</evidence>
<proteinExistence type="predicted"/>
<evidence type="ECO:0000256" key="2">
    <source>
        <dbReference type="ARBA" id="ARBA00022679"/>
    </source>
</evidence>
<keyword evidence="4" id="KW-0812">Transmembrane</keyword>
<evidence type="ECO:0000313" key="7">
    <source>
        <dbReference type="Proteomes" id="UP001210865"/>
    </source>
</evidence>
<evidence type="ECO:0000256" key="3">
    <source>
        <dbReference type="ARBA" id="ARBA00023315"/>
    </source>
</evidence>
<keyword evidence="3 6" id="KW-0012">Acyltransferase</keyword>
<dbReference type="SMART" id="SM00563">
    <property type="entry name" value="PlsC"/>
    <property type="match status" value="1"/>
</dbReference>
<dbReference type="PANTHER" id="PTHR10434">
    <property type="entry name" value="1-ACYL-SN-GLYCEROL-3-PHOSPHATE ACYLTRANSFERASE"/>
    <property type="match status" value="1"/>
</dbReference>
<evidence type="ECO:0000259" key="5">
    <source>
        <dbReference type="SMART" id="SM00563"/>
    </source>
</evidence>
<sequence>MRLIRSLSFALLFYALTTMIVLVGLPIALFSRKGISRVAHHWGRLYLILARATVGVRMKVEGTLPDGPVLVAAKHESAYETLALLAILDEPIIVLKRELAAIPLFGTLIRRHGVIPVDRAASATALRSMLLAADDAKTRHRVVLIFPEGTRVPHGEAPKLQAGFAGLYARLGMPVIPVATDAGIVWPRGLMKQPGIVTLRFGETIPSGLPRKAIEAAVHDAINVLNG</sequence>
<evidence type="ECO:0000256" key="1">
    <source>
        <dbReference type="ARBA" id="ARBA00005189"/>
    </source>
</evidence>
<dbReference type="SUPFAM" id="SSF69593">
    <property type="entry name" value="Glycerol-3-phosphate (1)-acyltransferase"/>
    <property type="match status" value="1"/>
</dbReference>
<dbReference type="EMBL" id="CP115174">
    <property type="protein sequence ID" value="WBO22661.1"/>
    <property type="molecule type" value="Genomic_DNA"/>
</dbReference>
<organism evidence="6 7">
    <name type="scientific">Sphingomonas abietis</name>
    <dbReference type="NCBI Taxonomy" id="3012344"/>
    <lineage>
        <taxon>Bacteria</taxon>
        <taxon>Pseudomonadati</taxon>
        <taxon>Pseudomonadota</taxon>
        <taxon>Alphaproteobacteria</taxon>
        <taxon>Sphingomonadales</taxon>
        <taxon>Sphingomonadaceae</taxon>
        <taxon>Sphingomonas</taxon>
    </lineage>
</organism>
<keyword evidence="4" id="KW-0472">Membrane</keyword>
<keyword evidence="7" id="KW-1185">Reference proteome</keyword>
<dbReference type="PANTHER" id="PTHR10434:SF40">
    <property type="entry name" value="1-ACYL-SN-GLYCEROL-3-PHOSPHATE ACYLTRANSFERASE"/>
    <property type="match status" value="1"/>
</dbReference>